<feature type="compositionally biased region" description="Low complexity" evidence="1">
    <location>
        <begin position="249"/>
        <end position="265"/>
    </location>
</feature>
<name>A0A9P6EC39_9AGAR</name>
<feature type="compositionally biased region" description="Polar residues" evidence="1">
    <location>
        <begin position="152"/>
        <end position="165"/>
    </location>
</feature>
<feature type="region of interest" description="Disordered" evidence="1">
    <location>
        <begin position="127"/>
        <end position="205"/>
    </location>
</feature>
<feature type="region of interest" description="Disordered" evidence="1">
    <location>
        <begin position="233"/>
        <end position="284"/>
    </location>
</feature>
<keyword evidence="4" id="KW-1185">Reference proteome</keyword>
<comment type="caution">
    <text evidence="3">The sequence shown here is derived from an EMBL/GenBank/DDBJ whole genome shotgun (WGS) entry which is preliminary data.</text>
</comment>
<keyword evidence="2" id="KW-1133">Transmembrane helix</keyword>
<organism evidence="3 4">
    <name type="scientific">Crepidotus variabilis</name>
    <dbReference type="NCBI Taxonomy" id="179855"/>
    <lineage>
        <taxon>Eukaryota</taxon>
        <taxon>Fungi</taxon>
        <taxon>Dikarya</taxon>
        <taxon>Basidiomycota</taxon>
        <taxon>Agaricomycotina</taxon>
        <taxon>Agaricomycetes</taxon>
        <taxon>Agaricomycetidae</taxon>
        <taxon>Agaricales</taxon>
        <taxon>Agaricineae</taxon>
        <taxon>Crepidotaceae</taxon>
        <taxon>Crepidotus</taxon>
    </lineage>
</organism>
<keyword evidence="2" id="KW-0472">Membrane</keyword>
<evidence type="ECO:0000256" key="1">
    <source>
        <dbReference type="SAM" id="MobiDB-lite"/>
    </source>
</evidence>
<feature type="region of interest" description="Disordered" evidence="1">
    <location>
        <begin position="427"/>
        <end position="447"/>
    </location>
</feature>
<protein>
    <submittedName>
        <fullName evidence="3">Uncharacterized protein</fullName>
    </submittedName>
</protein>
<reference evidence="3" key="1">
    <citation type="submission" date="2020-11" db="EMBL/GenBank/DDBJ databases">
        <authorList>
            <consortium name="DOE Joint Genome Institute"/>
            <person name="Ahrendt S."/>
            <person name="Riley R."/>
            <person name="Andreopoulos W."/>
            <person name="Labutti K."/>
            <person name="Pangilinan J."/>
            <person name="Ruiz-Duenas F.J."/>
            <person name="Barrasa J.M."/>
            <person name="Sanchez-Garcia M."/>
            <person name="Camarero S."/>
            <person name="Miyauchi S."/>
            <person name="Serrano A."/>
            <person name="Linde D."/>
            <person name="Babiker R."/>
            <person name="Drula E."/>
            <person name="Ayuso-Fernandez I."/>
            <person name="Pacheco R."/>
            <person name="Padilla G."/>
            <person name="Ferreira P."/>
            <person name="Barriuso J."/>
            <person name="Kellner H."/>
            <person name="Castanera R."/>
            <person name="Alfaro M."/>
            <person name="Ramirez L."/>
            <person name="Pisabarro A.G."/>
            <person name="Kuo A."/>
            <person name="Tritt A."/>
            <person name="Lipzen A."/>
            <person name="He G."/>
            <person name="Yan M."/>
            <person name="Ng V."/>
            <person name="Cullen D."/>
            <person name="Martin F."/>
            <person name="Rosso M.-N."/>
            <person name="Henrissat B."/>
            <person name="Hibbett D."/>
            <person name="Martinez A.T."/>
            <person name="Grigoriev I.V."/>
        </authorList>
    </citation>
    <scope>NUCLEOTIDE SEQUENCE</scope>
    <source>
        <strain evidence="3">CBS 506.95</strain>
    </source>
</reference>
<proteinExistence type="predicted"/>
<feature type="compositionally biased region" description="Basic and acidic residues" evidence="1">
    <location>
        <begin position="427"/>
        <end position="445"/>
    </location>
</feature>
<feature type="compositionally biased region" description="Low complexity" evidence="1">
    <location>
        <begin position="180"/>
        <end position="192"/>
    </location>
</feature>
<dbReference type="Proteomes" id="UP000807306">
    <property type="component" value="Unassembled WGS sequence"/>
</dbReference>
<feature type="transmembrane region" description="Helical" evidence="2">
    <location>
        <begin position="12"/>
        <end position="34"/>
    </location>
</feature>
<evidence type="ECO:0000313" key="3">
    <source>
        <dbReference type="EMBL" id="KAF9526320.1"/>
    </source>
</evidence>
<dbReference type="AlphaFoldDB" id="A0A9P6EC39"/>
<evidence type="ECO:0000313" key="4">
    <source>
        <dbReference type="Proteomes" id="UP000807306"/>
    </source>
</evidence>
<sequence>MLLDSASTMPLGYVNALFHVILLNVVILAGASAIRFKQLNKGSQKDSDSLRQHAKFDTPMSPRYADSVTLVESDIGDKAKQSKKPKGMAERLENIPEAFPHLCNPIIMTARTPSINILDDLNKPLPRTSSTFTRKQRLPIPSFIPPEDETPVSESTKFATSSLPTSKKRDFPKSGALRKAYSAPQSSSSANSKGNLPPPSFAGAMPSESRLKLQKIFSDLMVITPLSRRRPLKKDILRGQDASGRQPPSTASSKTLKSSCASSTTRVYSSGGSRDAQPSHGLEKPIELLSKVSRLDPRMEKLMDWDIVKSDVVLPPSPTPVETRRPASKIATQKSIAQTHEMLKSKQHVGAPVDQTAIETHEIPKQKQRVRAPVVQSAIELLTRIRVKRAPIQNAVAVPQIVESDLDKRKRSKSRFAKLVDKLASDLPSTKEKSDIKPVKMESRSTSKIPLIPKVKPSIDEPIIARKDAGVQSKAATALKCASSKVSDVFKLSKKEKSQKITSAKGLKAPANASAPPTRKNSKSQTPSAPSAPSANRRSAPLSDFLLPPSMVNVPRERRASPRVRLVPMKPKPPVWSPPRKVVDIFFSPRDPKKKVHDLPAHGLFGVGSPDRRRIRKLDEQDYFITSTPRVNYAHYGGFSTSTPRRGVDTRRDTWHDFF</sequence>
<evidence type="ECO:0000256" key="2">
    <source>
        <dbReference type="SAM" id="Phobius"/>
    </source>
</evidence>
<feature type="region of interest" description="Disordered" evidence="1">
    <location>
        <begin position="492"/>
        <end position="549"/>
    </location>
</feature>
<feature type="compositionally biased region" description="Low complexity" evidence="1">
    <location>
        <begin position="527"/>
        <end position="541"/>
    </location>
</feature>
<dbReference type="EMBL" id="MU157873">
    <property type="protein sequence ID" value="KAF9526320.1"/>
    <property type="molecule type" value="Genomic_DNA"/>
</dbReference>
<keyword evidence="2" id="KW-0812">Transmembrane</keyword>
<gene>
    <name evidence="3" type="ORF">CPB83DRAFT_858159</name>
</gene>
<accession>A0A9P6EC39</accession>